<reference evidence="3 4" key="1">
    <citation type="submission" date="2018-07" db="EMBL/GenBank/DDBJ databases">
        <title>Genomic Encyclopedia of Type Strains, Phase III (KMG-III): the genomes of soil and plant-associated and newly described type strains.</title>
        <authorList>
            <person name="Whitman W."/>
        </authorList>
    </citation>
    <scope>NUCLEOTIDE SEQUENCE [LARGE SCALE GENOMIC DNA]</scope>
    <source>
        <strain evidence="3 4">CECT 8236</strain>
    </source>
</reference>
<feature type="compositionally biased region" description="Low complexity" evidence="1">
    <location>
        <begin position="60"/>
        <end position="72"/>
    </location>
</feature>
<dbReference type="InterPro" id="IPR027954">
    <property type="entry name" value="Transcobalamin-like_C"/>
</dbReference>
<evidence type="ECO:0000259" key="2">
    <source>
        <dbReference type="Pfam" id="PF14478"/>
    </source>
</evidence>
<feature type="compositionally biased region" description="Pro residues" evidence="1">
    <location>
        <begin position="87"/>
        <end position="99"/>
    </location>
</feature>
<keyword evidence="4" id="KW-1185">Reference proteome</keyword>
<feature type="region of interest" description="Disordered" evidence="1">
    <location>
        <begin position="24"/>
        <end position="109"/>
    </location>
</feature>
<dbReference type="Pfam" id="PF14478">
    <property type="entry name" value="DUF4430"/>
    <property type="match status" value="1"/>
</dbReference>
<dbReference type="PROSITE" id="PS51257">
    <property type="entry name" value="PROKAR_LIPOPROTEIN"/>
    <property type="match status" value="1"/>
</dbReference>
<feature type="domain" description="Transcobalamin-like C-terminal" evidence="2">
    <location>
        <begin position="138"/>
        <end position="213"/>
    </location>
</feature>
<evidence type="ECO:0000313" key="3">
    <source>
        <dbReference type="EMBL" id="RED53174.1"/>
    </source>
</evidence>
<proteinExistence type="predicted"/>
<feature type="compositionally biased region" description="Low complexity" evidence="1">
    <location>
        <begin position="24"/>
        <end position="47"/>
    </location>
</feature>
<dbReference type="OrthoDB" id="2356646at2"/>
<name>A0A3D9HUI9_9BACL</name>
<gene>
    <name evidence="3" type="ORF">DFP95_12637</name>
</gene>
<dbReference type="EMBL" id="QRDY01000026">
    <property type="protein sequence ID" value="RED53174.1"/>
    <property type="molecule type" value="Genomic_DNA"/>
</dbReference>
<accession>A0A3D9HUI9</accession>
<evidence type="ECO:0000313" key="4">
    <source>
        <dbReference type="Proteomes" id="UP000256869"/>
    </source>
</evidence>
<dbReference type="Proteomes" id="UP000256869">
    <property type="component" value="Unassembled WGS sequence"/>
</dbReference>
<dbReference type="AlphaFoldDB" id="A0A3D9HUI9"/>
<dbReference type="Gene3D" id="2.170.130.30">
    <property type="match status" value="1"/>
</dbReference>
<organism evidence="3 4">
    <name type="scientific">Cohnella lupini</name>
    <dbReference type="NCBI Taxonomy" id="1294267"/>
    <lineage>
        <taxon>Bacteria</taxon>
        <taxon>Bacillati</taxon>
        <taxon>Bacillota</taxon>
        <taxon>Bacilli</taxon>
        <taxon>Bacillales</taxon>
        <taxon>Paenibacillaceae</taxon>
        <taxon>Cohnella</taxon>
    </lineage>
</organism>
<sequence length="227" mass="23333">MVKKIGGWWIALLLLLVLIGCSSENEAGGSSSGSPPSSAASVQAEVSTPGEAIVEPTPEPSSIAPSPSAGSTEPAKETDANDAGAPTPTPSPSSSPTPKPSKEPDTVEPAVDSITVSIEGNAEWGSIVAAESVVLGKGDTASGVLKRTAKKHKLSYEIRGSGALTYVEGIDGLYEFDDGPTSGWKFRVNGIIPDIGAGTYKLKPGDRLEWFYTSKDEAAEQGKESAS</sequence>
<comment type="caution">
    <text evidence="3">The sequence shown here is derived from an EMBL/GenBank/DDBJ whole genome shotgun (WGS) entry which is preliminary data.</text>
</comment>
<protein>
    <submittedName>
        <fullName evidence="3">Uncharacterized protein DUF4430</fullName>
    </submittedName>
</protein>
<evidence type="ECO:0000256" key="1">
    <source>
        <dbReference type="SAM" id="MobiDB-lite"/>
    </source>
</evidence>
<dbReference type="RefSeq" id="WP_115995475.1">
    <property type="nucleotide sequence ID" value="NZ_QRDY01000026.1"/>
</dbReference>